<proteinExistence type="inferred from homology"/>
<dbReference type="InterPro" id="IPR042529">
    <property type="entry name" value="IF_2B-like_C"/>
</dbReference>
<evidence type="ECO:0000256" key="7">
    <source>
        <dbReference type="ARBA" id="ARBA00044356"/>
    </source>
</evidence>
<feature type="compositionally biased region" description="Basic and acidic residues" evidence="10">
    <location>
        <begin position="1"/>
        <end position="20"/>
    </location>
</feature>
<dbReference type="PANTHER" id="PTHR10233">
    <property type="entry name" value="TRANSLATION INITIATION FACTOR EIF-2B"/>
    <property type="match status" value="1"/>
</dbReference>
<evidence type="ECO:0000256" key="2">
    <source>
        <dbReference type="ARBA" id="ARBA00007251"/>
    </source>
</evidence>
<dbReference type="SUPFAM" id="SSF100950">
    <property type="entry name" value="NagB/RpiA/CoA transferase-like"/>
    <property type="match status" value="1"/>
</dbReference>
<sequence length="542" mass="55585">MELRAMRSGEKTGAAAREDGVGTGLAIPRGGGARGEGDDDAGRASRSPVMILPVRGRGGTQGGLEGEFASKARVEVGTGSDARDAAAAAATGEEAEEKKKKKSESAGAGREIPPPKPKMSKAERRALQESQRAAKAAAKAGEGGAQGGAGAKKSSGGGANAEGGAVSGSAGGGASGEASGAVGANEEKKKKAASTSASVGLLRNGVSHLRGTAKDYVPSVVAHPAVERLALNYARGKTKGARERVSALLRVLRVVVENFEAPADATYALSLTHHLNQVVHTLDKARPMGIAMGNAVRSLKTHLARLSRDENQGLCNDGCKQKTLMHIDYFIKEKLDGALESIVRAGVKNIEDGDVIVTHGASHAVREILLRAHEAGVKFTVTVVDSRPSSEGAGILSDLCAQGIDCVFTALNGLSYAMQHATKVLIGAAACLSNGVVVSRIGSSAVAHAALEQGVPVFVAAETCKFHERVQFDAFAFNEIGAAESISRVDAVDGVLASAANLPNLSIINLTYDVVPAKCVRSIICEAGEIAPADVPCYTLAH</sequence>
<dbReference type="GO" id="GO:0003743">
    <property type="term" value="F:translation initiation factor activity"/>
    <property type="evidence" value="ECO:0007669"/>
    <property type="project" value="UniProtKB-KW"/>
</dbReference>
<dbReference type="EMBL" id="HBDX01005080">
    <property type="protein sequence ID" value="CAD8223650.1"/>
    <property type="molecule type" value="Transcribed_RNA"/>
</dbReference>
<evidence type="ECO:0000256" key="8">
    <source>
        <dbReference type="ARBA" id="ARBA00046432"/>
    </source>
</evidence>
<name>A0A7R9T3B1_9CHLO</name>
<evidence type="ECO:0000256" key="1">
    <source>
        <dbReference type="ARBA" id="ARBA00004514"/>
    </source>
</evidence>
<protein>
    <recommendedName>
        <fullName evidence="6">Translation initiation factor eIF2B subunit delta</fullName>
    </recommendedName>
    <alternativeName>
        <fullName evidence="7">eIF2B GDP-GTP exchange factor subunit delta</fullName>
    </alternativeName>
</protein>
<dbReference type="Pfam" id="PF01008">
    <property type="entry name" value="IF-2B"/>
    <property type="match status" value="1"/>
</dbReference>
<dbReference type="InterPro" id="IPR000649">
    <property type="entry name" value="IF-2B-related"/>
</dbReference>
<dbReference type="InterPro" id="IPR037171">
    <property type="entry name" value="NagB/RpiA_transferase-like"/>
</dbReference>
<keyword evidence="3" id="KW-0963">Cytoplasm</keyword>
<accession>A0A7R9T3B1</accession>
<evidence type="ECO:0000256" key="5">
    <source>
        <dbReference type="ARBA" id="ARBA00022917"/>
    </source>
</evidence>
<reference evidence="11" key="1">
    <citation type="submission" date="2021-01" db="EMBL/GenBank/DDBJ databases">
        <authorList>
            <person name="Corre E."/>
            <person name="Pelletier E."/>
            <person name="Niang G."/>
            <person name="Scheremetjew M."/>
            <person name="Finn R."/>
            <person name="Kale V."/>
            <person name="Holt S."/>
            <person name="Cochrane G."/>
            <person name="Meng A."/>
            <person name="Brown T."/>
            <person name="Cohen L."/>
        </authorList>
    </citation>
    <scope>NUCLEOTIDE SEQUENCE</scope>
    <source>
        <strain evidence="11">Clade-A-BCC118000</strain>
    </source>
</reference>
<feature type="compositionally biased region" description="Gly residues" evidence="10">
    <location>
        <begin position="141"/>
        <end position="175"/>
    </location>
</feature>
<feature type="compositionally biased region" description="Low complexity" evidence="10">
    <location>
        <begin position="77"/>
        <end position="92"/>
    </location>
</feature>
<evidence type="ECO:0000256" key="4">
    <source>
        <dbReference type="ARBA" id="ARBA00022540"/>
    </source>
</evidence>
<feature type="compositionally biased region" description="Gly residues" evidence="10">
    <location>
        <begin position="56"/>
        <end position="65"/>
    </location>
</feature>
<comment type="similarity">
    <text evidence="2 9">Belongs to the eIF-2B alpha/beta/delta subunits family.</text>
</comment>
<dbReference type="GO" id="GO:0005829">
    <property type="term" value="C:cytosol"/>
    <property type="evidence" value="ECO:0007669"/>
    <property type="project" value="UniProtKB-SubCell"/>
</dbReference>
<evidence type="ECO:0000256" key="6">
    <source>
        <dbReference type="ARBA" id="ARBA00044147"/>
    </source>
</evidence>
<organism evidence="11">
    <name type="scientific">Ostreococcus sp. 'lucimarinus'</name>
    <dbReference type="NCBI Taxonomy" id="242159"/>
    <lineage>
        <taxon>Eukaryota</taxon>
        <taxon>Viridiplantae</taxon>
        <taxon>Chlorophyta</taxon>
        <taxon>Mamiellophyceae</taxon>
        <taxon>Mamiellales</taxon>
        <taxon>Bathycoccaceae</taxon>
        <taxon>Ostreococcus</taxon>
    </lineage>
</organism>
<dbReference type="AlphaFoldDB" id="A0A7R9T3B1"/>
<keyword evidence="4" id="KW-0396">Initiation factor</keyword>
<dbReference type="Gene3D" id="3.40.50.10470">
    <property type="entry name" value="Translation initiation factor eif-2b, domain 2"/>
    <property type="match status" value="1"/>
</dbReference>
<feature type="region of interest" description="Disordered" evidence="10">
    <location>
        <begin position="1"/>
        <end position="197"/>
    </location>
</feature>
<comment type="subunit">
    <text evidence="8">Component of the translation initiation factor 2B (eIF2B) complex which is a heterodecamer of two sets of five different subunits: alpha, beta, gamma, delta and epsilon. Subunits alpha, beta and delta comprise a regulatory subcomplex and subunits epsilon and gamma comprise a catalytic subcomplex. Within the complex, the hexameric regulatory complex resides at the center, with the two heterodimeric catalytic subcomplexes bound on opposite sides.</text>
</comment>
<comment type="subcellular location">
    <subcellularLocation>
        <location evidence="1">Cytoplasm</location>
        <location evidence="1">Cytosol</location>
    </subcellularLocation>
</comment>
<evidence type="ECO:0000256" key="3">
    <source>
        <dbReference type="ARBA" id="ARBA00022490"/>
    </source>
</evidence>
<evidence type="ECO:0000256" key="10">
    <source>
        <dbReference type="SAM" id="MobiDB-lite"/>
    </source>
</evidence>
<keyword evidence="5" id="KW-0648">Protein biosynthesis</keyword>
<evidence type="ECO:0000313" key="11">
    <source>
        <dbReference type="EMBL" id="CAD8223650.1"/>
    </source>
</evidence>
<evidence type="ECO:0000256" key="9">
    <source>
        <dbReference type="RuleBase" id="RU003814"/>
    </source>
</evidence>
<dbReference type="PANTHER" id="PTHR10233:SF14">
    <property type="entry name" value="TRANSLATION INITIATION FACTOR EIF-2B SUBUNIT DELTA"/>
    <property type="match status" value="1"/>
</dbReference>
<gene>
    <name evidence="11" type="ORF">OLUC0939_LOCUS4374</name>
</gene>